<accession>A0A7U3ZKJ8</accession>
<dbReference type="InterPro" id="IPR014968">
    <property type="entry name" value="XisI"/>
</dbReference>
<protein>
    <submittedName>
        <fullName evidence="1">XisI protein</fullName>
    </submittedName>
</protein>
<dbReference type="CDD" id="cd16382">
    <property type="entry name" value="XisI-like"/>
    <property type="match status" value="1"/>
</dbReference>
<evidence type="ECO:0000313" key="2">
    <source>
        <dbReference type="Proteomes" id="UP000000493"/>
    </source>
</evidence>
<dbReference type="EMBL" id="CP002859">
    <property type="protein sequence ID" value="AEI48927.1"/>
    <property type="molecule type" value="Genomic_DNA"/>
</dbReference>
<dbReference type="Gene3D" id="3.30.310.110">
    <property type="entry name" value="XisI-like"/>
    <property type="match status" value="1"/>
</dbReference>
<dbReference type="KEGG" id="rsi:Runsl_2523"/>
<proteinExistence type="predicted"/>
<dbReference type="SUPFAM" id="SSF143847">
    <property type="entry name" value="XisI-like"/>
    <property type="match status" value="1"/>
</dbReference>
<keyword evidence="2" id="KW-1185">Reference proteome</keyword>
<dbReference type="Pfam" id="PF08869">
    <property type="entry name" value="XisI"/>
    <property type="match status" value="1"/>
</dbReference>
<gene>
    <name evidence="1" type="ordered locus">Runsl_2523</name>
</gene>
<evidence type="ECO:0000313" key="1">
    <source>
        <dbReference type="EMBL" id="AEI48927.1"/>
    </source>
</evidence>
<name>A0A7U3ZKJ8_RUNSL</name>
<reference evidence="1 2" key="2">
    <citation type="journal article" date="2012" name="Stand. Genomic Sci.">
        <title>Complete genome sequence of the aquatic bacterium Runella slithyformis type strain (LSU 4(T)).</title>
        <authorList>
            <person name="Copeland A."/>
            <person name="Zhang X."/>
            <person name="Misra M."/>
            <person name="Lapidus A."/>
            <person name="Nolan M."/>
            <person name="Lucas S."/>
            <person name="Deshpande S."/>
            <person name="Cheng J.F."/>
            <person name="Tapia R."/>
            <person name="Goodwin L.A."/>
            <person name="Pitluck S."/>
            <person name="Liolios K."/>
            <person name="Pagani I."/>
            <person name="Ivanova N."/>
            <person name="Mikhailova N."/>
            <person name="Pati A."/>
            <person name="Chen A."/>
            <person name="Palaniappan K."/>
            <person name="Land M."/>
            <person name="Hauser L."/>
            <person name="Pan C."/>
            <person name="Jeffries C.D."/>
            <person name="Detter J.C."/>
            <person name="Brambilla E.M."/>
            <person name="Rohde M."/>
            <person name="Djao O.D."/>
            <person name="Goker M."/>
            <person name="Sikorski J."/>
            <person name="Tindall B.J."/>
            <person name="Woyke T."/>
            <person name="Bristow J."/>
            <person name="Eisen J.A."/>
            <person name="Markowitz V."/>
            <person name="Hugenholtz P."/>
            <person name="Kyrpides N.C."/>
            <person name="Klenk H.P."/>
            <person name="Mavromatis K."/>
        </authorList>
    </citation>
    <scope>NUCLEOTIDE SEQUENCE [LARGE SCALE GENOMIC DNA]</scope>
    <source>
        <strain evidence="2">ATCC 29530 / DSM 19594 / LMG 11500 / NCIMB 11436 / LSU 4</strain>
    </source>
</reference>
<dbReference type="Proteomes" id="UP000000493">
    <property type="component" value="Chromosome"/>
</dbReference>
<dbReference type="AlphaFoldDB" id="A0A7U3ZKJ8"/>
<organism evidence="1 2">
    <name type="scientific">Runella slithyformis (strain ATCC 29530 / DSM 19594 / LMG 11500 / NCIMB 11436 / LSU 4)</name>
    <dbReference type="NCBI Taxonomy" id="761193"/>
    <lineage>
        <taxon>Bacteria</taxon>
        <taxon>Pseudomonadati</taxon>
        <taxon>Bacteroidota</taxon>
        <taxon>Cytophagia</taxon>
        <taxon>Cytophagales</taxon>
        <taxon>Spirosomataceae</taxon>
        <taxon>Runella</taxon>
    </lineage>
</organism>
<dbReference type="InterPro" id="IPR035943">
    <property type="entry name" value="XisI-like_sf"/>
</dbReference>
<dbReference type="RefSeq" id="WP_013928238.1">
    <property type="nucleotide sequence ID" value="NC_015703.1"/>
</dbReference>
<reference evidence="2" key="1">
    <citation type="submission" date="2011-06" db="EMBL/GenBank/DDBJ databases">
        <title>The complete genome of chromosome of Runella slithyformis DSM 19594.</title>
        <authorList>
            <consortium name="US DOE Joint Genome Institute (JGI-PGF)"/>
            <person name="Lucas S."/>
            <person name="Han J."/>
            <person name="Lapidus A."/>
            <person name="Bruce D."/>
            <person name="Goodwin L."/>
            <person name="Pitluck S."/>
            <person name="Peters L."/>
            <person name="Kyrpides N."/>
            <person name="Mavromatis K."/>
            <person name="Ivanova N."/>
            <person name="Ovchinnikova G."/>
            <person name="Zhang X."/>
            <person name="Misra M."/>
            <person name="Detter J.C."/>
            <person name="Tapia R."/>
            <person name="Han C."/>
            <person name="Land M."/>
            <person name="Hauser L."/>
            <person name="Markowitz V."/>
            <person name="Cheng J.-F."/>
            <person name="Hugenholtz P."/>
            <person name="Woyke T."/>
            <person name="Wu D."/>
            <person name="Tindall B."/>
            <person name="Faehrich R."/>
            <person name="Brambilla E."/>
            <person name="Klenk H.-P."/>
            <person name="Eisen J.A."/>
        </authorList>
    </citation>
    <scope>NUCLEOTIDE SEQUENCE [LARGE SCALE GENOMIC DNA]</scope>
    <source>
        <strain evidence="2">ATCC 29530 / DSM 19594 / LMG 11500 / NCIMB 11436 / LSU 4</strain>
    </source>
</reference>
<sequence length="112" mass="13013">MEKLKRYGEAVVDLLKEYVHEPSQNTIEEHLLTDFEHGHFQLLRTGWADKDTFRMGILLHFQLKPDGKIWILANWTEDDVAQALVKRGVDKNDIVLGFQPEFIRPYSGYAVA</sequence>